<dbReference type="OrthoDB" id="420564at2759"/>
<name>G4TBN8_SERID</name>
<dbReference type="AlphaFoldDB" id="G4TBN8"/>
<protein>
    <recommendedName>
        <fullName evidence="3">Decapping nuclease</fullName>
    </recommendedName>
</protein>
<comment type="caution">
    <text evidence="1">The sequence shown here is derived from an EMBL/GenBank/DDBJ whole genome shotgun (WGS) entry which is preliminary data.</text>
</comment>
<dbReference type="InParanoid" id="G4TBN8"/>
<dbReference type="PANTHER" id="PTHR35179">
    <property type="entry name" value="PROTEIN CBG02620"/>
    <property type="match status" value="1"/>
</dbReference>
<dbReference type="HOGENOM" id="CLU_030046_0_1_1"/>
<evidence type="ECO:0008006" key="3">
    <source>
        <dbReference type="Google" id="ProtNLM"/>
    </source>
</evidence>
<keyword evidence="2" id="KW-1185">Reference proteome</keyword>
<reference evidence="1 2" key="1">
    <citation type="journal article" date="2011" name="PLoS Pathog.">
        <title>Endophytic Life Strategies Decoded by Genome and Transcriptome Analyses of the Mutualistic Root Symbiont Piriformospora indica.</title>
        <authorList>
            <person name="Zuccaro A."/>
            <person name="Lahrmann U."/>
            <person name="Guldener U."/>
            <person name="Langen G."/>
            <person name="Pfiffi S."/>
            <person name="Biedenkopf D."/>
            <person name="Wong P."/>
            <person name="Samans B."/>
            <person name="Grimm C."/>
            <person name="Basiewicz M."/>
            <person name="Murat C."/>
            <person name="Martin F."/>
            <person name="Kogel K.H."/>
        </authorList>
    </citation>
    <scope>NUCLEOTIDE SEQUENCE [LARGE SCALE GENOMIC DNA]</scope>
    <source>
        <strain evidence="1 2">DSM 11827</strain>
    </source>
</reference>
<accession>G4TBN8</accession>
<dbReference type="eggNOG" id="ENOG502R6JX">
    <property type="taxonomic scope" value="Eukaryota"/>
</dbReference>
<evidence type="ECO:0000313" key="1">
    <source>
        <dbReference type="EMBL" id="CCA68746.1"/>
    </source>
</evidence>
<gene>
    <name evidence="1" type="ORF">PIIN_02609</name>
</gene>
<dbReference type="Proteomes" id="UP000007148">
    <property type="component" value="Unassembled WGS sequence"/>
</dbReference>
<sequence length="372" mass="42744">MSLLKNLGDEPLKTFTVSLDYTEAVAIKDFKDVGSHSWTQVDDEPILVIPGAPARWTNPSIPLRVAPDQGTRFIDHTGAQCDKQGVHRLAPVFQSVDFCTPNFDYKQLDIICNRNNLRNLLHWVEYSTKKDFRIDLHLINGDKTLVMVEHEVSKTEDIPEGAFRGYGDNFRQRAVIAPPGQTRHNRIVTYTLGDFRLLMGHKVEAAFRDKDTQDDVDFLANALGKAKVGKAGPTRSETPGTLQMRQGEDPYKQYKFVEIKTMSQRKEIDWKDFYPQLYLSQTAQVRVARHDRGTFRKMETYDIFSKDLKNEQEIMELRLAKLALFLKELRSTLRELGVGPWSLVCKQGTLRLYDSKDDPLPDFILSRFNVDE</sequence>
<dbReference type="STRING" id="1109443.G4TBN8"/>
<evidence type="ECO:0000313" key="2">
    <source>
        <dbReference type="Proteomes" id="UP000007148"/>
    </source>
</evidence>
<dbReference type="OMA" id="LWFSQTP"/>
<organism evidence="1 2">
    <name type="scientific">Serendipita indica (strain DSM 11827)</name>
    <name type="common">Root endophyte fungus</name>
    <name type="synonym">Piriformospora indica</name>
    <dbReference type="NCBI Taxonomy" id="1109443"/>
    <lineage>
        <taxon>Eukaryota</taxon>
        <taxon>Fungi</taxon>
        <taxon>Dikarya</taxon>
        <taxon>Basidiomycota</taxon>
        <taxon>Agaricomycotina</taxon>
        <taxon>Agaricomycetes</taxon>
        <taxon>Sebacinales</taxon>
        <taxon>Serendipitaceae</taxon>
        <taxon>Serendipita</taxon>
    </lineage>
</organism>
<dbReference type="PANTHER" id="PTHR35179:SF2">
    <property type="entry name" value="START DOMAIN-CONTAINING PROTEIN"/>
    <property type="match status" value="1"/>
</dbReference>
<proteinExistence type="predicted"/>
<dbReference type="EMBL" id="CAFZ01000039">
    <property type="protein sequence ID" value="CCA68746.1"/>
    <property type="molecule type" value="Genomic_DNA"/>
</dbReference>